<evidence type="ECO:0000313" key="2">
    <source>
        <dbReference type="Proteomes" id="UP001177021"/>
    </source>
</evidence>
<comment type="caution">
    <text evidence="1">The sequence shown here is derived from an EMBL/GenBank/DDBJ whole genome shotgun (WGS) entry which is preliminary data.</text>
</comment>
<accession>A0ACB0LZ04</accession>
<name>A0ACB0LZ04_TRIPR</name>
<reference evidence="1" key="1">
    <citation type="submission" date="2023-10" db="EMBL/GenBank/DDBJ databases">
        <authorList>
            <person name="Rodriguez Cubillos JULIANA M."/>
            <person name="De Vega J."/>
        </authorList>
    </citation>
    <scope>NUCLEOTIDE SEQUENCE</scope>
</reference>
<gene>
    <name evidence="1" type="ORF">MILVUS5_LOCUS37021</name>
</gene>
<evidence type="ECO:0000313" key="1">
    <source>
        <dbReference type="EMBL" id="CAJ2673584.1"/>
    </source>
</evidence>
<dbReference type="Proteomes" id="UP001177021">
    <property type="component" value="Unassembled WGS sequence"/>
</dbReference>
<sequence length="141" mass="16705">MEIDDLPYQFPEGLRVFVIDHDTTQLHVIANMCFQCNYRVATCIVASFTLHLLRETNGRFFYVILIEAQMSDMDSYQFLQCVTQEIKIPVIMMCADNTTSERMNAIEKGACDYWLKPLNVNHINNMWQQFKNMIKLKEYFR</sequence>
<protein>
    <submittedName>
        <fullName evidence="1">Uncharacterized protein</fullName>
    </submittedName>
</protein>
<proteinExistence type="predicted"/>
<dbReference type="EMBL" id="CASHSV030000716">
    <property type="protein sequence ID" value="CAJ2673584.1"/>
    <property type="molecule type" value="Genomic_DNA"/>
</dbReference>
<keyword evidence="2" id="KW-1185">Reference proteome</keyword>
<organism evidence="1 2">
    <name type="scientific">Trifolium pratense</name>
    <name type="common">Red clover</name>
    <dbReference type="NCBI Taxonomy" id="57577"/>
    <lineage>
        <taxon>Eukaryota</taxon>
        <taxon>Viridiplantae</taxon>
        <taxon>Streptophyta</taxon>
        <taxon>Embryophyta</taxon>
        <taxon>Tracheophyta</taxon>
        <taxon>Spermatophyta</taxon>
        <taxon>Magnoliopsida</taxon>
        <taxon>eudicotyledons</taxon>
        <taxon>Gunneridae</taxon>
        <taxon>Pentapetalae</taxon>
        <taxon>rosids</taxon>
        <taxon>fabids</taxon>
        <taxon>Fabales</taxon>
        <taxon>Fabaceae</taxon>
        <taxon>Papilionoideae</taxon>
        <taxon>50 kb inversion clade</taxon>
        <taxon>NPAAA clade</taxon>
        <taxon>Hologalegina</taxon>
        <taxon>IRL clade</taxon>
        <taxon>Trifolieae</taxon>
        <taxon>Trifolium</taxon>
    </lineage>
</organism>